<dbReference type="EMBL" id="JAGKQM010000019">
    <property type="protein sequence ID" value="KAH0861269.1"/>
    <property type="molecule type" value="Genomic_DNA"/>
</dbReference>
<dbReference type="SUPFAM" id="SSF53720">
    <property type="entry name" value="ALDH-like"/>
    <property type="match status" value="1"/>
</dbReference>
<comment type="caution">
    <text evidence="2">The sequence shown here is derived from an EMBL/GenBank/DDBJ whole genome shotgun (WGS) entry which is preliminary data.</text>
</comment>
<dbReference type="InterPro" id="IPR012394">
    <property type="entry name" value="Aldehyde_DH_NAD(P)"/>
</dbReference>
<evidence type="ECO:0000256" key="1">
    <source>
        <dbReference type="ARBA" id="ARBA00023002"/>
    </source>
</evidence>
<dbReference type="InterPro" id="IPR016161">
    <property type="entry name" value="Ald_DH/histidinol_DH"/>
</dbReference>
<gene>
    <name evidence="2" type="ORF">HID58_089530</name>
</gene>
<dbReference type="InterPro" id="IPR016163">
    <property type="entry name" value="Ald_DH_C"/>
</dbReference>
<sequence length="112" mass="12411">MIVGWFDIRSVDDELVKGMISNVGCEENLWRECGSCSGQACISVDYVFVEQSFASSLIETLKPMIRSFFGENPKESGCLSRIVTKKHFRLAHLLNDPGVQASIVYGGSTIFL</sequence>
<evidence type="ECO:0000313" key="2">
    <source>
        <dbReference type="EMBL" id="KAH0861269.1"/>
    </source>
</evidence>
<dbReference type="Proteomes" id="UP000824890">
    <property type="component" value="Unassembled WGS sequence"/>
</dbReference>
<keyword evidence="3" id="KW-1185">Reference proteome</keyword>
<dbReference type="PANTHER" id="PTHR43570:SF31">
    <property type="entry name" value="ALDEHYDE DEHYDROGENASE"/>
    <property type="match status" value="1"/>
</dbReference>
<dbReference type="Gene3D" id="3.40.309.10">
    <property type="entry name" value="Aldehyde Dehydrogenase, Chain A, domain 2"/>
    <property type="match status" value="1"/>
</dbReference>
<protein>
    <submittedName>
        <fullName evidence="2">Uncharacterized protein</fullName>
    </submittedName>
</protein>
<accession>A0ABQ7Y0M6</accession>
<proteinExistence type="predicted"/>
<name>A0ABQ7Y0M6_BRANA</name>
<dbReference type="PANTHER" id="PTHR43570">
    <property type="entry name" value="ALDEHYDE DEHYDROGENASE"/>
    <property type="match status" value="1"/>
</dbReference>
<keyword evidence="1" id="KW-0560">Oxidoreductase</keyword>
<organism evidence="2 3">
    <name type="scientific">Brassica napus</name>
    <name type="common">Rape</name>
    <dbReference type="NCBI Taxonomy" id="3708"/>
    <lineage>
        <taxon>Eukaryota</taxon>
        <taxon>Viridiplantae</taxon>
        <taxon>Streptophyta</taxon>
        <taxon>Embryophyta</taxon>
        <taxon>Tracheophyta</taxon>
        <taxon>Spermatophyta</taxon>
        <taxon>Magnoliopsida</taxon>
        <taxon>eudicotyledons</taxon>
        <taxon>Gunneridae</taxon>
        <taxon>Pentapetalae</taxon>
        <taxon>rosids</taxon>
        <taxon>malvids</taxon>
        <taxon>Brassicales</taxon>
        <taxon>Brassicaceae</taxon>
        <taxon>Brassiceae</taxon>
        <taxon>Brassica</taxon>
    </lineage>
</organism>
<evidence type="ECO:0000313" key="3">
    <source>
        <dbReference type="Proteomes" id="UP000824890"/>
    </source>
</evidence>
<reference evidence="2 3" key="1">
    <citation type="submission" date="2021-05" db="EMBL/GenBank/DDBJ databases">
        <title>Genome Assembly of Synthetic Allotetraploid Brassica napus Reveals Homoeologous Exchanges between Subgenomes.</title>
        <authorList>
            <person name="Davis J.T."/>
        </authorList>
    </citation>
    <scope>NUCLEOTIDE SEQUENCE [LARGE SCALE GENOMIC DNA]</scope>
    <source>
        <strain evidence="3">cv. Da-Ae</strain>
        <tissue evidence="2">Seedling</tissue>
    </source>
</reference>